<dbReference type="EMBL" id="LAZR01016560">
    <property type="protein sequence ID" value="KKM03984.1"/>
    <property type="molecule type" value="Genomic_DNA"/>
</dbReference>
<dbReference type="AlphaFoldDB" id="A0A0F9GYT5"/>
<comment type="caution">
    <text evidence="2">The sequence shown here is derived from an EMBL/GenBank/DDBJ whole genome shotgun (WGS) entry which is preliminary data.</text>
</comment>
<sequence>MSDSWDGEDGITHSIGDGCDPPHSFPAQLEAARRDFWRLVYRWALLNHSETHPPDLLAALERVEAAGRQPLVDALREATNHMEAYGRGVELPRFWDAIPRYRALTGRDSAATCADAEARLPVELRGDGPCGDCGTLDNIMWFTENVLWNRVTGEDVVREMPHGAILCIVCFVKRAHEVGLRPTGWRLMAEWPWRDA</sequence>
<evidence type="ECO:0000256" key="1">
    <source>
        <dbReference type="SAM" id="MobiDB-lite"/>
    </source>
</evidence>
<protein>
    <submittedName>
        <fullName evidence="2">Uncharacterized protein</fullName>
    </submittedName>
</protein>
<gene>
    <name evidence="2" type="ORF">LCGC14_1768950</name>
</gene>
<name>A0A0F9GYT5_9ZZZZ</name>
<evidence type="ECO:0000313" key="2">
    <source>
        <dbReference type="EMBL" id="KKM03984.1"/>
    </source>
</evidence>
<proteinExistence type="predicted"/>
<reference evidence="2" key="1">
    <citation type="journal article" date="2015" name="Nature">
        <title>Complex archaea that bridge the gap between prokaryotes and eukaryotes.</title>
        <authorList>
            <person name="Spang A."/>
            <person name="Saw J.H."/>
            <person name="Jorgensen S.L."/>
            <person name="Zaremba-Niedzwiedzka K."/>
            <person name="Martijn J."/>
            <person name="Lind A.E."/>
            <person name="van Eijk R."/>
            <person name="Schleper C."/>
            <person name="Guy L."/>
            <person name="Ettema T.J."/>
        </authorList>
    </citation>
    <scope>NUCLEOTIDE SEQUENCE</scope>
</reference>
<feature type="region of interest" description="Disordered" evidence="1">
    <location>
        <begin position="1"/>
        <end position="24"/>
    </location>
</feature>
<organism evidence="2">
    <name type="scientific">marine sediment metagenome</name>
    <dbReference type="NCBI Taxonomy" id="412755"/>
    <lineage>
        <taxon>unclassified sequences</taxon>
        <taxon>metagenomes</taxon>
        <taxon>ecological metagenomes</taxon>
    </lineage>
</organism>
<accession>A0A0F9GYT5</accession>